<dbReference type="RefSeq" id="WP_349217849.1">
    <property type="nucleotide sequence ID" value="NZ_JBBMFD010000001.1"/>
</dbReference>
<feature type="transmembrane region" description="Helical" evidence="6">
    <location>
        <begin position="501"/>
        <end position="519"/>
    </location>
</feature>
<comment type="caution">
    <text evidence="7">The sequence shown here is derived from an EMBL/GenBank/DDBJ whole genome shotgun (WGS) entry which is preliminary data.</text>
</comment>
<evidence type="ECO:0000256" key="6">
    <source>
        <dbReference type="SAM" id="Phobius"/>
    </source>
</evidence>
<name>A0ABV1DYZ3_9FIRM</name>
<feature type="transmembrane region" description="Helical" evidence="6">
    <location>
        <begin position="50"/>
        <end position="73"/>
    </location>
</feature>
<evidence type="ECO:0000313" key="8">
    <source>
        <dbReference type="Proteomes" id="UP001489509"/>
    </source>
</evidence>
<feature type="transmembrane region" description="Helical" evidence="6">
    <location>
        <begin position="163"/>
        <end position="186"/>
    </location>
</feature>
<keyword evidence="4 6" id="KW-1133">Transmembrane helix</keyword>
<dbReference type="Proteomes" id="UP001489509">
    <property type="component" value="Unassembled WGS sequence"/>
</dbReference>
<gene>
    <name evidence="7" type="ORF">WMO26_01975</name>
</gene>
<evidence type="ECO:0000256" key="1">
    <source>
        <dbReference type="ARBA" id="ARBA00004651"/>
    </source>
</evidence>
<feature type="transmembrane region" description="Helical" evidence="6">
    <location>
        <begin position="321"/>
        <end position="349"/>
    </location>
</feature>
<feature type="transmembrane region" description="Helical" evidence="6">
    <location>
        <begin position="443"/>
        <end position="461"/>
    </location>
</feature>
<feature type="transmembrane region" description="Helical" evidence="6">
    <location>
        <begin position="467"/>
        <end position="489"/>
    </location>
</feature>
<dbReference type="Pfam" id="PF01943">
    <property type="entry name" value="Polysacc_synt"/>
    <property type="match status" value="1"/>
</dbReference>
<keyword evidence="3 6" id="KW-0812">Transmembrane</keyword>
<dbReference type="InterPro" id="IPR002528">
    <property type="entry name" value="MATE_fam"/>
</dbReference>
<evidence type="ECO:0000313" key="7">
    <source>
        <dbReference type="EMBL" id="MEQ2439592.1"/>
    </source>
</evidence>
<organism evidence="7 8">
    <name type="scientific">Solibaculum intestinale</name>
    <dbReference type="NCBI Taxonomy" id="3133165"/>
    <lineage>
        <taxon>Bacteria</taxon>
        <taxon>Bacillati</taxon>
        <taxon>Bacillota</taxon>
        <taxon>Clostridia</taxon>
        <taxon>Eubacteriales</taxon>
        <taxon>Oscillospiraceae</taxon>
        <taxon>Solibaculum</taxon>
    </lineage>
</organism>
<keyword evidence="2" id="KW-1003">Cell membrane</keyword>
<dbReference type="Pfam" id="PF01554">
    <property type="entry name" value="MatE"/>
    <property type="match status" value="1"/>
</dbReference>
<feature type="transmembrane region" description="Helical" evidence="6">
    <location>
        <begin position="122"/>
        <end position="142"/>
    </location>
</feature>
<dbReference type="InterPro" id="IPR024923">
    <property type="entry name" value="PG_synth_SpoVB"/>
</dbReference>
<comment type="subcellular location">
    <subcellularLocation>
        <location evidence="1">Cell membrane</location>
        <topology evidence="1">Multi-pass membrane protein</topology>
    </subcellularLocation>
</comment>
<keyword evidence="8" id="KW-1185">Reference proteome</keyword>
<dbReference type="PIRSF" id="PIRSF038958">
    <property type="entry name" value="PG_synth_SpoVB"/>
    <property type="match status" value="1"/>
</dbReference>
<feature type="transmembrane region" description="Helical" evidence="6">
    <location>
        <begin position="206"/>
        <end position="231"/>
    </location>
</feature>
<evidence type="ECO:0000256" key="2">
    <source>
        <dbReference type="ARBA" id="ARBA00022475"/>
    </source>
</evidence>
<proteinExistence type="predicted"/>
<reference evidence="7 8" key="1">
    <citation type="submission" date="2024-03" db="EMBL/GenBank/DDBJ databases">
        <title>Human intestinal bacterial collection.</title>
        <authorList>
            <person name="Pauvert C."/>
            <person name="Hitch T.C.A."/>
            <person name="Clavel T."/>
        </authorList>
    </citation>
    <scope>NUCLEOTIDE SEQUENCE [LARGE SCALE GENOMIC DNA]</scope>
    <source>
        <strain evidence="7 8">CLA-JM-H44</strain>
    </source>
</reference>
<feature type="transmembrane region" description="Helical" evidence="6">
    <location>
        <begin position="256"/>
        <end position="274"/>
    </location>
</feature>
<evidence type="ECO:0000256" key="4">
    <source>
        <dbReference type="ARBA" id="ARBA00022989"/>
    </source>
</evidence>
<feature type="transmembrane region" description="Helical" evidence="6">
    <location>
        <begin position="531"/>
        <end position="554"/>
    </location>
</feature>
<sequence>MAKRNRQSFLEGSFILIAGVIIVKIIGALFKIPLTDIISADGMGYFSSAYVVFNLIQTVAIAGFPVAISKMVAENVVLHRYRDVKRIYRVSFRVFLVTGLAGTVLMLAISPLAVSVMKNPGALYSMLAMAPAVFFICMMSVNRGYYQGLSNMVPTVISQVIEALTKLILGLLFSSLVMQIGMQQYADTGVVFGTQVATEELAKQATYPYAAAAAIFAVMLGSAFGTFYLFIRRRLGGDGISKEEIRQSPAPMPQKVILKSLLAIAVPVALGAVTNQLTAVIDTFSIQSIVAHISQSSPDVLMGMYGHLLPEGYTAENLNNFLYGCYTGLAVTMFNLVPTITTSIGVSAIPAVTSSWTKRDAVGTKKNVEAALRITAIIGIPAGLGMSVLAGPIMSLLFHNANEVAIATPLLTMLGLGVILLTQVGPINSMLQAVGKASTVLKLLVVSAILKLLCNVIFISIPSVNILGAPIGTIVSYLFMVIAGLIVLCRTTKVRPRFGRVFFRPFVAGLFTAATGYLVNSLLARFISSKVAVLVAIAAALFVYVVTLFAFRVVTLEDIRKLPKGEKIAKALAKRGWIR</sequence>
<feature type="transmembrane region" description="Helical" evidence="6">
    <location>
        <begin position="12"/>
        <end position="30"/>
    </location>
</feature>
<accession>A0ABV1DYZ3</accession>
<dbReference type="PANTHER" id="PTHR30250:SF21">
    <property type="entry name" value="LIPID II FLIPPASE MURJ"/>
    <property type="match status" value="1"/>
</dbReference>
<dbReference type="InterPro" id="IPR050833">
    <property type="entry name" value="Poly_Biosynth_Transport"/>
</dbReference>
<keyword evidence="5 6" id="KW-0472">Membrane</keyword>
<feature type="transmembrane region" description="Helical" evidence="6">
    <location>
        <begin position="370"/>
        <end position="398"/>
    </location>
</feature>
<dbReference type="CDD" id="cd13124">
    <property type="entry name" value="MATE_SpoVB_like"/>
    <property type="match status" value="1"/>
</dbReference>
<feature type="transmembrane region" description="Helical" evidence="6">
    <location>
        <begin position="94"/>
        <end position="116"/>
    </location>
</feature>
<feature type="transmembrane region" description="Helical" evidence="6">
    <location>
        <begin position="404"/>
        <end position="422"/>
    </location>
</feature>
<evidence type="ECO:0000256" key="5">
    <source>
        <dbReference type="ARBA" id="ARBA00023136"/>
    </source>
</evidence>
<dbReference type="EMBL" id="JBBMFD010000001">
    <property type="protein sequence ID" value="MEQ2439592.1"/>
    <property type="molecule type" value="Genomic_DNA"/>
</dbReference>
<evidence type="ECO:0000256" key="3">
    <source>
        <dbReference type="ARBA" id="ARBA00022692"/>
    </source>
</evidence>
<protein>
    <submittedName>
        <fullName evidence="7">Polysaccharide biosynthesis protein</fullName>
    </submittedName>
</protein>
<dbReference type="PANTHER" id="PTHR30250">
    <property type="entry name" value="PST FAMILY PREDICTED COLANIC ACID TRANSPORTER"/>
    <property type="match status" value="1"/>
</dbReference>
<dbReference type="InterPro" id="IPR002797">
    <property type="entry name" value="Polysacc_synth"/>
</dbReference>